<dbReference type="Pfam" id="PF00725">
    <property type="entry name" value="3HCDH"/>
    <property type="match status" value="1"/>
</dbReference>
<gene>
    <name evidence="18" type="ORF">FKW44_025067</name>
</gene>
<dbReference type="GO" id="GO:0016507">
    <property type="term" value="C:mitochondrial fatty acid beta-oxidation multienzyme complex"/>
    <property type="evidence" value="ECO:0007669"/>
    <property type="project" value="TreeGrafter"/>
</dbReference>
<dbReference type="InterPro" id="IPR008927">
    <property type="entry name" value="6-PGluconate_DH-like_C_sf"/>
</dbReference>
<dbReference type="Proteomes" id="UP000595437">
    <property type="component" value="Chromosome 21"/>
</dbReference>
<evidence type="ECO:0000256" key="2">
    <source>
        <dbReference type="ARBA" id="ARBA00005005"/>
    </source>
</evidence>
<feature type="domain" description="3-hydroxyacyl-CoA dehydrogenase NAD binding" evidence="17">
    <location>
        <begin position="312"/>
        <end position="453"/>
    </location>
</feature>
<comment type="pathway">
    <text evidence="2">Lipid metabolism; fatty acid beta-oxidation.</text>
</comment>
<sequence>MTALPSSNSTPPASNPRGDETLYGRLSSDESVKGIVLMSGKPDCFIAGMDISMVDTCKTPADGERLSKDAHDILFAMESSKKPIVAAIMGHALGGGLEVALACQYRIAVDGMKTSLGLPEVMLGLLPGGGGLQRVPHLGGMLTALDIPKAKKLGLVDLVVKPLGPGLAPAKETTHAYLENVAVGVCKSIVEGKTKIPTRGPRNLTEKLTAAALKVSYVRDYVFQQAKDKVMKQTNGLYPAPLKILDVLKTNAEKGPSAGYLAESKGFGELVVTSESKALISLFNGQTECKKNKLGLLPKGQRGRHPRCRSHGAGIAQVSVDKGMKVLMKDMSEAGLSRGLTKSKRAWTSPLYSTIDYDKFKEADIVIEAVFEDLDIKHRVIKEVESHIRDDCIFASNTSALPITDIAKASKRPENVIGLHYFSPVDKMQLLEVITTKQTSKEACQRAVDIGLRQGSFYRCRGRPGFYTTRILAPTLSEAIRLLQEGVDPKKLDTLTKGYGFPVGVATLIDEVGIDVAFH</sequence>
<protein>
    <recommendedName>
        <fullName evidence="5">enoyl-CoA hydratase</fullName>
        <ecNumber evidence="5">4.2.1.17</ecNumber>
    </recommendedName>
</protein>
<comment type="similarity">
    <text evidence="4">In the N-terminal section; belongs to the enoyl-CoA hydratase/isomerase family.</text>
</comment>
<dbReference type="SUPFAM" id="SSF52096">
    <property type="entry name" value="ClpP/crotonase"/>
    <property type="match status" value="1"/>
</dbReference>
<evidence type="ECO:0000256" key="14">
    <source>
        <dbReference type="ARBA" id="ARBA00049556"/>
    </source>
</evidence>
<evidence type="ECO:0000256" key="5">
    <source>
        <dbReference type="ARBA" id="ARBA00012076"/>
    </source>
</evidence>
<evidence type="ECO:0000256" key="6">
    <source>
        <dbReference type="ARBA" id="ARBA00022832"/>
    </source>
</evidence>
<dbReference type="GO" id="GO:0070403">
    <property type="term" value="F:NAD+ binding"/>
    <property type="evidence" value="ECO:0007669"/>
    <property type="project" value="InterPro"/>
</dbReference>
<comment type="similarity">
    <text evidence="3">In the central section; belongs to the 3-hydroxyacyl-CoA dehydrogenase family.</text>
</comment>
<feature type="region of interest" description="Disordered" evidence="15">
    <location>
        <begin position="1"/>
        <end position="22"/>
    </location>
</feature>
<dbReference type="EMBL" id="CP045910">
    <property type="protein sequence ID" value="QQP31458.1"/>
    <property type="molecule type" value="Genomic_DNA"/>
</dbReference>
<evidence type="ECO:0000256" key="1">
    <source>
        <dbReference type="ARBA" id="ARBA00000469"/>
    </source>
</evidence>
<feature type="non-terminal residue" evidence="18">
    <location>
        <position position="519"/>
    </location>
</feature>
<evidence type="ECO:0000256" key="3">
    <source>
        <dbReference type="ARBA" id="ARBA00007005"/>
    </source>
</evidence>
<keyword evidence="10" id="KW-0456">Lyase</keyword>
<reference evidence="19" key="1">
    <citation type="submission" date="2021-01" db="EMBL/GenBank/DDBJ databases">
        <title>Caligus Genome Assembly.</title>
        <authorList>
            <person name="Gallardo-Escarate C."/>
        </authorList>
    </citation>
    <scope>NUCLEOTIDE SEQUENCE [LARGE SCALE GENOMIC DNA]</scope>
</reference>
<comment type="catalytic activity">
    <reaction evidence="14">
        <text>a (3S)-3-hydroxyacyl-CoA + NAD(+) = a 3-oxoacyl-CoA + NADH + H(+)</text>
        <dbReference type="Rhea" id="RHEA:22432"/>
        <dbReference type="ChEBI" id="CHEBI:15378"/>
        <dbReference type="ChEBI" id="CHEBI:57318"/>
        <dbReference type="ChEBI" id="CHEBI:57540"/>
        <dbReference type="ChEBI" id="CHEBI:57945"/>
        <dbReference type="ChEBI" id="CHEBI:90726"/>
        <dbReference type="EC" id="1.1.1.35"/>
    </reaction>
</comment>
<dbReference type="InterPro" id="IPR050136">
    <property type="entry name" value="FA_oxidation_alpha_subunit"/>
</dbReference>
<dbReference type="FunFam" id="3.40.50.720:FF:000009">
    <property type="entry name" value="Fatty oxidation complex, alpha subunit"/>
    <property type="match status" value="1"/>
</dbReference>
<evidence type="ECO:0000256" key="9">
    <source>
        <dbReference type="ARBA" id="ARBA00023098"/>
    </source>
</evidence>
<evidence type="ECO:0000256" key="15">
    <source>
        <dbReference type="SAM" id="MobiDB-lite"/>
    </source>
</evidence>
<keyword evidence="9" id="KW-0443">Lipid metabolism</keyword>
<evidence type="ECO:0000256" key="7">
    <source>
        <dbReference type="ARBA" id="ARBA00023002"/>
    </source>
</evidence>
<evidence type="ECO:0000256" key="8">
    <source>
        <dbReference type="ARBA" id="ARBA00023027"/>
    </source>
</evidence>
<feature type="domain" description="3-hydroxyacyl-CoA dehydrogenase C-terminal" evidence="16">
    <location>
        <begin position="465"/>
        <end position="517"/>
    </location>
</feature>
<dbReference type="UniPathway" id="UPA00659"/>
<dbReference type="SUPFAM" id="SSF51735">
    <property type="entry name" value="NAD(P)-binding Rossmann-fold domains"/>
    <property type="match status" value="1"/>
</dbReference>
<organism evidence="18 19">
    <name type="scientific">Caligus rogercresseyi</name>
    <name type="common">Sea louse</name>
    <dbReference type="NCBI Taxonomy" id="217165"/>
    <lineage>
        <taxon>Eukaryota</taxon>
        <taxon>Metazoa</taxon>
        <taxon>Ecdysozoa</taxon>
        <taxon>Arthropoda</taxon>
        <taxon>Crustacea</taxon>
        <taxon>Multicrustacea</taxon>
        <taxon>Hexanauplia</taxon>
        <taxon>Copepoda</taxon>
        <taxon>Siphonostomatoida</taxon>
        <taxon>Caligidae</taxon>
        <taxon>Caligus</taxon>
    </lineage>
</organism>
<evidence type="ECO:0000313" key="18">
    <source>
        <dbReference type="EMBL" id="QQP31458.1"/>
    </source>
</evidence>
<evidence type="ECO:0000259" key="17">
    <source>
        <dbReference type="Pfam" id="PF02737"/>
    </source>
</evidence>
<evidence type="ECO:0000256" key="10">
    <source>
        <dbReference type="ARBA" id="ARBA00023239"/>
    </source>
</evidence>
<feature type="compositionally biased region" description="Low complexity" evidence="15">
    <location>
        <begin position="1"/>
        <end position="16"/>
    </location>
</feature>
<evidence type="ECO:0000256" key="12">
    <source>
        <dbReference type="ARBA" id="ARBA00047613"/>
    </source>
</evidence>
<name>A0A7T8GL65_CALRO</name>
<dbReference type="GO" id="GO:0016509">
    <property type="term" value="F:long-chain (3S)-3-hydroxyacyl-CoA dehydrogenase (NAD+) activity"/>
    <property type="evidence" value="ECO:0007669"/>
    <property type="project" value="TreeGrafter"/>
</dbReference>
<keyword evidence="11" id="KW-0511">Multifunctional enzyme</keyword>
<keyword evidence="8" id="KW-0520">NAD</keyword>
<comment type="catalytic activity">
    <reaction evidence="12">
        <text>(3S)-hydroxyhexadecanoyl-CoA + NAD(+) = 3-oxohexadecanoyl-CoA + NADH + H(+)</text>
        <dbReference type="Rhea" id="RHEA:31159"/>
        <dbReference type="ChEBI" id="CHEBI:15378"/>
        <dbReference type="ChEBI" id="CHEBI:57349"/>
        <dbReference type="ChEBI" id="CHEBI:57540"/>
        <dbReference type="ChEBI" id="CHEBI:57945"/>
        <dbReference type="ChEBI" id="CHEBI:62613"/>
    </reaction>
    <physiologicalReaction direction="left-to-right" evidence="12">
        <dbReference type="Rhea" id="RHEA:31160"/>
    </physiologicalReaction>
</comment>
<dbReference type="Gene3D" id="3.40.50.720">
    <property type="entry name" value="NAD(P)-binding Rossmann-like Domain"/>
    <property type="match status" value="1"/>
</dbReference>
<dbReference type="GO" id="GO:0004300">
    <property type="term" value="F:enoyl-CoA hydratase activity"/>
    <property type="evidence" value="ECO:0007669"/>
    <property type="project" value="UniProtKB-EC"/>
</dbReference>
<dbReference type="PANTHER" id="PTHR43612:SF3">
    <property type="entry name" value="TRIFUNCTIONAL ENZYME SUBUNIT ALPHA, MITOCHONDRIAL"/>
    <property type="match status" value="1"/>
</dbReference>
<dbReference type="OrthoDB" id="10004768at2759"/>
<dbReference type="AlphaFoldDB" id="A0A7T8GL65"/>
<dbReference type="InterPro" id="IPR001753">
    <property type="entry name" value="Enoyl-CoA_hydra/iso"/>
</dbReference>
<dbReference type="FunFam" id="3.90.226.10:FF:000011">
    <property type="entry name" value="Fatty acid oxidation complex subunit alpha"/>
    <property type="match status" value="1"/>
</dbReference>
<proteinExistence type="inferred from homology"/>
<dbReference type="Gene3D" id="1.10.1040.50">
    <property type="match status" value="1"/>
</dbReference>
<dbReference type="InterPro" id="IPR006176">
    <property type="entry name" value="3-OHacyl-CoA_DH_NAD-bd"/>
</dbReference>
<dbReference type="SUPFAM" id="SSF48179">
    <property type="entry name" value="6-phosphogluconate dehydrogenase C-terminal domain-like"/>
    <property type="match status" value="1"/>
</dbReference>
<dbReference type="InterPro" id="IPR029045">
    <property type="entry name" value="ClpP/crotonase-like_dom_sf"/>
</dbReference>
<evidence type="ECO:0000256" key="13">
    <source>
        <dbReference type="ARBA" id="ARBA00048361"/>
    </source>
</evidence>
<dbReference type="GO" id="GO:0006635">
    <property type="term" value="P:fatty acid beta-oxidation"/>
    <property type="evidence" value="ECO:0007669"/>
    <property type="project" value="UniProtKB-UniPathway"/>
</dbReference>
<dbReference type="Gene3D" id="3.90.226.10">
    <property type="entry name" value="2-enoyl-CoA Hydratase, Chain A, domain 1"/>
    <property type="match status" value="1"/>
</dbReference>
<comment type="catalytic activity">
    <reaction evidence="13">
        <text>(3S)-hydroxydecanoyl-CoA + NAD(+) = 3-oxodecanoyl-CoA + NADH + H(+)</text>
        <dbReference type="Rhea" id="RHEA:31187"/>
        <dbReference type="ChEBI" id="CHEBI:15378"/>
        <dbReference type="ChEBI" id="CHEBI:57540"/>
        <dbReference type="ChEBI" id="CHEBI:57945"/>
        <dbReference type="ChEBI" id="CHEBI:62548"/>
        <dbReference type="ChEBI" id="CHEBI:62616"/>
    </reaction>
    <physiologicalReaction direction="left-to-right" evidence="13">
        <dbReference type="Rhea" id="RHEA:31188"/>
    </physiologicalReaction>
</comment>
<keyword evidence="6" id="KW-0276">Fatty acid metabolism</keyword>
<dbReference type="EC" id="4.2.1.17" evidence="5"/>
<accession>A0A7T8GL65</accession>
<evidence type="ECO:0000256" key="4">
    <source>
        <dbReference type="ARBA" id="ARBA00008750"/>
    </source>
</evidence>
<keyword evidence="7" id="KW-0560">Oxidoreductase</keyword>
<evidence type="ECO:0000256" key="11">
    <source>
        <dbReference type="ARBA" id="ARBA00023268"/>
    </source>
</evidence>
<evidence type="ECO:0000313" key="19">
    <source>
        <dbReference type="Proteomes" id="UP000595437"/>
    </source>
</evidence>
<dbReference type="PANTHER" id="PTHR43612">
    <property type="entry name" value="TRIFUNCTIONAL ENZYME SUBUNIT ALPHA"/>
    <property type="match status" value="1"/>
</dbReference>
<dbReference type="Pfam" id="PF02737">
    <property type="entry name" value="3HCDH_N"/>
    <property type="match status" value="1"/>
</dbReference>
<dbReference type="CDD" id="cd06558">
    <property type="entry name" value="crotonase-like"/>
    <property type="match status" value="1"/>
</dbReference>
<keyword evidence="19" id="KW-1185">Reference proteome</keyword>
<dbReference type="Pfam" id="PF00378">
    <property type="entry name" value="ECH_1"/>
    <property type="match status" value="1"/>
</dbReference>
<comment type="catalytic activity">
    <reaction evidence="1">
        <text>(3S)-hydroxyhexadecanoyl-CoA = (2E)-hexadecenoyl-CoA + H2O</text>
        <dbReference type="Rhea" id="RHEA:31163"/>
        <dbReference type="ChEBI" id="CHEBI:15377"/>
        <dbReference type="ChEBI" id="CHEBI:61526"/>
        <dbReference type="ChEBI" id="CHEBI:62613"/>
    </reaction>
    <physiologicalReaction direction="right-to-left" evidence="1">
        <dbReference type="Rhea" id="RHEA:31165"/>
    </physiologicalReaction>
</comment>
<dbReference type="InterPro" id="IPR036291">
    <property type="entry name" value="NAD(P)-bd_dom_sf"/>
</dbReference>
<evidence type="ECO:0000259" key="16">
    <source>
        <dbReference type="Pfam" id="PF00725"/>
    </source>
</evidence>
<dbReference type="InterPro" id="IPR006108">
    <property type="entry name" value="3HC_DH_C"/>
</dbReference>